<evidence type="ECO:0000313" key="2">
    <source>
        <dbReference type="EnsemblFungi" id="MAPG_03546T0"/>
    </source>
</evidence>
<keyword evidence="3" id="KW-1185">Reference proteome</keyword>
<dbReference type="Proteomes" id="UP000011715">
    <property type="component" value="Unassembled WGS sequence"/>
</dbReference>
<evidence type="ECO:0000313" key="1">
    <source>
        <dbReference type="EMBL" id="KLU84505.1"/>
    </source>
</evidence>
<reference evidence="3" key="1">
    <citation type="submission" date="2010-05" db="EMBL/GenBank/DDBJ databases">
        <title>The genome sequence of Magnaporthe poae strain ATCC 64411.</title>
        <authorList>
            <person name="Ma L.-J."/>
            <person name="Dead R."/>
            <person name="Young S."/>
            <person name="Zeng Q."/>
            <person name="Koehrsen M."/>
            <person name="Alvarado L."/>
            <person name="Berlin A."/>
            <person name="Chapman S.B."/>
            <person name="Chen Z."/>
            <person name="Freedman E."/>
            <person name="Gellesch M."/>
            <person name="Goldberg J."/>
            <person name="Griggs A."/>
            <person name="Gujja S."/>
            <person name="Heilman E.R."/>
            <person name="Heiman D."/>
            <person name="Hepburn T."/>
            <person name="Howarth C."/>
            <person name="Jen D."/>
            <person name="Larson L."/>
            <person name="Mehta T."/>
            <person name="Neiman D."/>
            <person name="Pearson M."/>
            <person name="Roberts A."/>
            <person name="Saif S."/>
            <person name="Shea T."/>
            <person name="Shenoy N."/>
            <person name="Sisk P."/>
            <person name="Stolte C."/>
            <person name="Sykes S."/>
            <person name="Walk T."/>
            <person name="White J."/>
            <person name="Yandava C."/>
            <person name="Haas B."/>
            <person name="Nusbaum C."/>
            <person name="Birren B."/>
        </authorList>
    </citation>
    <scope>NUCLEOTIDE SEQUENCE [LARGE SCALE GENOMIC DNA]</scope>
    <source>
        <strain evidence="3">ATCC 64411 / 73-15</strain>
    </source>
</reference>
<reference evidence="1" key="3">
    <citation type="submission" date="2011-03" db="EMBL/GenBank/DDBJ databases">
        <title>Annotation of Magnaporthe poae ATCC 64411.</title>
        <authorList>
            <person name="Ma L.-J."/>
            <person name="Dead R."/>
            <person name="Young S.K."/>
            <person name="Zeng Q."/>
            <person name="Gargeya S."/>
            <person name="Fitzgerald M."/>
            <person name="Haas B."/>
            <person name="Abouelleil A."/>
            <person name="Alvarado L."/>
            <person name="Arachchi H.M."/>
            <person name="Berlin A."/>
            <person name="Brown A."/>
            <person name="Chapman S.B."/>
            <person name="Chen Z."/>
            <person name="Dunbar C."/>
            <person name="Freedman E."/>
            <person name="Gearin G."/>
            <person name="Gellesch M."/>
            <person name="Goldberg J."/>
            <person name="Griggs A."/>
            <person name="Gujja S."/>
            <person name="Heiman D."/>
            <person name="Howarth C."/>
            <person name="Larson L."/>
            <person name="Lui A."/>
            <person name="MacDonald P.J.P."/>
            <person name="Mehta T."/>
            <person name="Montmayeur A."/>
            <person name="Murphy C."/>
            <person name="Neiman D."/>
            <person name="Pearson M."/>
            <person name="Priest M."/>
            <person name="Roberts A."/>
            <person name="Saif S."/>
            <person name="Shea T."/>
            <person name="Shenoy N."/>
            <person name="Sisk P."/>
            <person name="Stolte C."/>
            <person name="Sykes S."/>
            <person name="Yandava C."/>
            <person name="Wortman J."/>
            <person name="Nusbaum C."/>
            <person name="Birren B."/>
        </authorList>
    </citation>
    <scope>NUCLEOTIDE SEQUENCE</scope>
    <source>
        <strain evidence="1">ATCC 64411</strain>
    </source>
</reference>
<dbReference type="AlphaFoldDB" id="A0A0C4DUA9"/>
<reference evidence="2" key="4">
    <citation type="journal article" date="2015" name="G3 (Bethesda)">
        <title>Genome sequences of three phytopathogenic species of the Magnaporthaceae family of fungi.</title>
        <authorList>
            <person name="Okagaki L.H."/>
            <person name="Nunes C.C."/>
            <person name="Sailsbery J."/>
            <person name="Clay B."/>
            <person name="Brown D."/>
            <person name="John T."/>
            <person name="Oh Y."/>
            <person name="Young N."/>
            <person name="Fitzgerald M."/>
            <person name="Haas B.J."/>
            <person name="Zeng Q."/>
            <person name="Young S."/>
            <person name="Adiconis X."/>
            <person name="Fan L."/>
            <person name="Levin J.Z."/>
            <person name="Mitchell T.K."/>
            <person name="Okubara P.A."/>
            <person name="Farman M.L."/>
            <person name="Kohn L.M."/>
            <person name="Birren B."/>
            <person name="Ma L.-J."/>
            <person name="Dean R.A."/>
        </authorList>
    </citation>
    <scope>NUCLEOTIDE SEQUENCE</scope>
    <source>
        <strain evidence="2">ATCC 64411 / 73-15</strain>
    </source>
</reference>
<gene>
    <name evidence="1" type="ORF">MAPG_03546</name>
</gene>
<proteinExistence type="predicted"/>
<dbReference type="EMBL" id="ADBL01000850">
    <property type="status" value="NOT_ANNOTATED_CDS"/>
    <property type="molecule type" value="Genomic_DNA"/>
</dbReference>
<reference evidence="1" key="2">
    <citation type="submission" date="2010-05" db="EMBL/GenBank/DDBJ databases">
        <title>The Genome Sequence of Magnaporthe poae strain ATCC 64411.</title>
        <authorList>
            <consortium name="The Broad Institute Genome Sequencing Platform"/>
            <consortium name="Broad Institute Genome Sequencing Center for Infectious Disease"/>
            <person name="Ma L.-J."/>
            <person name="Dead R."/>
            <person name="Young S."/>
            <person name="Zeng Q."/>
            <person name="Koehrsen M."/>
            <person name="Alvarado L."/>
            <person name="Berlin A."/>
            <person name="Chapman S.B."/>
            <person name="Chen Z."/>
            <person name="Freedman E."/>
            <person name="Gellesch M."/>
            <person name="Goldberg J."/>
            <person name="Griggs A."/>
            <person name="Gujja S."/>
            <person name="Heilman E.R."/>
            <person name="Heiman D."/>
            <person name="Hepburn T."/>
            <person name="Howarth C."/>
            <person name="Jen D."/>
            <person name="Larson L."/>
            <person name="Mehta T."/>
            <person name="Neiman D."/>
            <person name="Pearson M."/>
            <person name="Roberts A."/>
            <person name="Saif S."/>
            <person name="Shea T."/>
            <person name="Shenoy N."/>
            <person name="Sisk P."/>
            <person name="Stolte C."/>
            <person name="Sykes S."/>
            <person name="Walk T."/>
            <person name="White J."/>
            <person name="Yandava C."/>
            <person name="Haas B."/>
            <person name="Nusbaum C."/>
            <person name="Birren B."/>
        </authorList>
    </citation>
    <scope>NUCLEOTIDE SEQUENCE</scope>
    <source>
        <strain evidence="1">ATCC 64411</strain>
    </source>
</reference>
<evidence type="ECO:0000313" key="3">
    <source>
        <dbReference type="Proteomes" id="UP000011715"/>
    </source>
</evidence>
<protein>
    <submittedName>
        <fullName evidence="1 2">Uncharacterized protein</fullName>
    </submittedName>
</protein>
<dbReference type="EnsemblFungi" id="MAPG_03546T0">
    <property type="protein sequence ID" value="MAPG_03546T0"/>
    <property type="gene ID" value="MAPG_03546"/>
</dbReference>
<reference evidence="2" key="5">
    <citation type="submission" date="2015-06" db="UniProtKB">
        <authorList>
            <consortium name="EnsemblFungi"/>
        </authorList>
    </citation>
    <scope>IDENTIFICATION</scope>
    <source>
        <strain evidence="2">ATCC 64411</strain>
    </source>
</reference>
<organism evidence="2 3">
    <name type="scientific">Magnaporthiopsis poae (strain ATCC 64411 / 73-15)</name>
    <name type="common">Kentucky bluegrass fungus</name>
    <name type="synonym">Magnaporthe poae</name>
    <dbReference type="NCBI Taxonomy" id="644358"/>
    <lineage>
        <taxon>Eukaryota</taxon>
        <taxon>Fungi</taxon>
        <taxon>Dikarya</taxon>
        <taxon>Ascomycota</taxon>
        <taxon>Pezizomycotina</taxon>
        <taxon>Sordariomycetes</taxon>
        <taxon>Sordariomycetidae</taxon>
        <taxon>Magnaporthales</taxon>
        <taxon>Magnaporthaceae</taxon>
        <taxon>Magnaporthiopsis</taxon>
    </lineage>
</organism>
<dbReference type="EMBL" id="GL876967">
    <property type="protein sequence ID" value="KLU84505.1"/>
    <property type="molecule type" value="Genomic_DNA"/>
</dbReference>
<name>A0A0C4DUA9_MAGP6</name>
<sequence>MAYARHKKSGSYQQRPRYGTYGRSWNTNYFKGTRKYGKSRYSGKKFRIGGSVNKTLASKIEKLEREAKYGPSERLQFNVAQPSEQQIVFYASGAQAVAQNISVPITGLLRRALQHVGRNVGWFTGVRLEFDVIHAQPMKLKVLCFEAPQSVGTGYYDVECNSLSVVWPRTLKGHSPKMSGQDPKLSCAPPSKGVTNRLRSLSPKGCTPCSHSVQSIHSVHGRFAPLLT</sequence>
<dbReference type="VEuPathDB" id="FungiDB:MAPG_03546"/>
<accession>A0A0C4DUA9</accession>